<comment type="subcellular location">
    <subcellularLocation>
        <location evidence="1 11">Cell outer membrane</location>
        <topology evidence="1 11">Multi-pass membrane protein</topology>
    </subcellularLocation>
</comment>
<dbReference type="GO" id="GO:0009279">
    <property type="term" value="C:cell outer membrane"/>
    <property type="evidence" value="ECO:0007669"/>
    <property type="project" value="UniProtKB-SubCell"/>
</dbReference>
<dbReference type="RefSeq" id="WP_035637095.1">
    <property type="nucleotide sequence ID" value="NZ_CP017479.1"/>
</dbReference>
<keyword evidence="5 11" id="KW-0812">Transmembrane</keyword>
<evidence type="ECO:0000256" key="3">
    <source>
        <dbReference type="ARBA" id="ARBA00022452"/>
    </source>
</evidence>
<protein>
    <recommendedName>
        <fullName evidence="13">TonB-dependent receptor plug domain-containing protein</fullName>
    </recommendedName>
</protein>
<evidence type="ECO:0000256" key="8">
    <source>
        <dbReference type="ARBA" id="ARBA00023065"/>
    </source>
</evidence>
<organism evidence="14 15">
    <name type="scientific">Flavobacterium gilvum</name>
    <dbReference type="NCBI Taxonomy" id="1492737"/>
    <lineage>
        <taxon>Bacteria</taxon>
        <taxon>Pseudomonadati</taxon>
        <taxon>Bacteroidota</taxon>
        <taxon>Flavobacteriia</taxon>
        <taxon>Flavobacteriales</taxon>
        <taxon>Flavobacteriaceae</taxon>
        <taxon>Flavobacterium</taxon>
    </lineage>
</organism>
<evidence type="ECO:0000313" key="14">
    <source>
        <dbReference type="EMBL" id="AOW10283.1"/>
    </source>
</evidence>
<dbReference type="InterPro" id="IPR023997">
    <property type="entry name" value="TonB-dep_OMP_SusC/RagA_CS"/>
</dbReference>
<dbReference type="InterPro" id="IPR037066">
    <property type="entry name" value="Plug_dom_sf"/>
</dbReference>
<evidence type="ECO:0000313" key="15">
    <source>
        <dbReference type="Proteomes" id="UP000175968"/>
    </source>
</evidence>
<evidence type="ECO:0000256" key="7">
    <source>
        <dbReference type="ARBA" id="ARBA00023004"/>
    </source>
</evidence>
<proteinExistence type="inferred from homology"/>
<evidence type="ECO:0000256" key="9">
    <source>
        <dbReference type="ARBA" id="ARBA00023136"/>
    </source>
</evidence>
<dbReference type="NCBIfam" id="TIGR04057">
    <property type="entry name" value="SusC_RagA_signa"/>
    <property type="match status" value="1"/>
</dbReference>
<dbReference type="Gene3D" id="2.170.130.10">
    <property type="entry name" value="TonB-dependent receptor, plug domain"/>
    <property type="match status" value="1"/>
</dbReference>
<keyword evidence="2 11" id="KW-0813">Transport</keyword>
<evidence type="ECO:0000259" key="13">
    <source>
        <dbReference type="Pfam" id="PF07715"/>
    </source>
</evidence>
<dbReference type="EMBL" id="CP017479">
    <property type="protein sequence ID" value="AOW10283.1"/>
    <property type="molecule type" value="Genomic_DNA"/>
</dbReference>
<evidence type="ECO:0000256" key="4">
    <source>
        <dbReference type="ARBA" id="ARBA00022496"/>
    </source>
</evidence>
<dbReference type="Gene3D" id="2.60.40.1120">
    <property type="entry name" value="Carboxypeptidase-like, regulatory domain"/>
    <property type="match status" value="1"/>
</dbReference>
<reference evidence="14 15" key="1">
    <citation type="submission" date="2016-10" db="EMBL/GenBank/DDBJ databases">
        <title>Flavobacterium gilvum sp. nov., isolated from stream water.</title>
        <authorList>
            <person name="Shin S.-K."/>
            <person name="Cho Y.-J."/>
            <person name="Yi H."/>
        </authorList>
    </citation>
    <scope>NUCLEOTIDE SEQUENCE [LARGE SCALE GENOMIC DNA]</scope>
    <source>
        <strain evidence="14 15">EM1308</strain>
    </source>
</reference>
<dbReference type="InterPro" id="IPR023996">
    <property type="entry name" value="TonB-dep_OMP_SusC/RagA"/>
</dbReference>
<dbReference type="InterPro" id="IPR039426">
    <property type="entry name" value="TonB-dep_rcpt-like"/>
</dbReference>
<feature type="domain" description="TonB-dependent receptor plug" evidence="13">
    <location>
        <begin position="115"/>
        <end position="236"/>
    </location>
</feature>
<gene>
    <name evidence="14" type="ORF">EM308_12635</name>
</gene>
<keyword evidence="9 11" id="KW-0472">Membrane</keyword>
<dbReference type="GO" id="GO:0015344">
    <property type="term" value="F:siderophore uptake transmembrane transporter activity"/>
    <property type="evidence" value="ECO:0007669"/>
    <property type="project" value="TreeGrafter"/>
</dbReference>
<keyword evidence="8" id="KW-0406">Ion transport</keyword>
<dbReference type="AlphaFoldDB" id="A0AAC9I7L1"/>
<dbReference type="PANTHER" id="PTHR32552">
    <property type="entry name" value="FERRICHROME IRON RECEPTOR-RELATED"/>
    <property type="match status" value="1"/>
</dbReference>
<dbReference type="Pfam" id="PF07715">
    <property type="entry name" value="Plug"/>
    <property type="match status" value="1"/>
</dbReference>
<feature type="signal peptide" evidence="12">
    <location>
        <begin position="1"/>
        <end position="23"/>
    </location>
</feature>
<keyword evidence="3 11" id="KW-1134">Transmembrane beta strand</keyword>
<dbReference type="InterPro" id="IPR012910">
    <property type="entry name" value="Plug_dom"/>
</dbReference>
<dbReference type="SUPFAM" id="SSF56935">
    <property type="entry name" value="Porins"/>
    <property type="match status" value="1"/>
</dbReference>
<feature type="chain" id="PRO_5042270975" description="TonB-dependent receptor plug domain-containing protein" evidence="12">
    <location>
        <begin position="24"/>
        <end position="1021"/>
    </location>
</feature>
<dbReference type="PANTHER" id="PTHR32552:SF68">
    <property type="entry name" value="FERRICHROME OUTER MEMBRANE TRANSPORTER_PHAGE RECEPTOR"/>
    <property type="match status" value="1"/>
</dbReference>
<accession>A0AAC9I7L1</accession>
<dbReference type="SUPFAM" id="SSF49464">
    <property type="entry name" value="Carboxypeptidase regulatory domain-like"/>
    <property type="match status" value="1"/>
</dbReference>
<dbReference type="Proteomes" id="UP000175968">
    <property type="component" value="Chromosome"/>
</dbReference>
<evidence type="ECO:0000256" key="2">
    <source>
        <dbReference type="ARBA" id="ARBA00022448"/>
    </source>
</evidence>
<dbReference type="PROSITE" id="PS52016">
    <property type="entry name" value="TONB_DEPENDENT_REC_3"/>
    <property type="match status" value="1"/>
</dbReference>
<dbReference type="NCBIfam" id="TIGR04056">
    <property type="entry name" value="OMP_RagA_SusC"/>
    <property type="match status" value="1"/>
</dbReference>
<keyword evidence="10 11" id="KW-0998">Cell outer membrane</keyword>
<keyword evidence="7" id="KW-0408">Iron</keyword>
<evidence type="ECO:0000256" key="12">
    <source>
        <dbReference type="SAM" id="SignalP"/>
    </source>
</evidence>
<evidence type="ECO:0000256" key="10">
    <source>
        <dbReference type="ARBA" id="ARBA00023237"/>
    </source>
</evidence>
<dbReference type="InterPro" id="IPR036942">
    <property type="entry name" value="Beta-barrel_TonB_sf"/>
</dbReference>
<evidence type="ECO:0000256" key="1">
    <source>
        <dbReference type="ARBA" id="ARBA00004571"/>
    </source>
</evidence>
<name>A0AAC9I7L1_9FLAO</name>
<dbReference type="Gene3D" id="2.40.170.20">
    <property type="entry name" value="TonB-dependent receptor, beta-barrel domain"/>
    <property type="match status" value="1"/>
</dbReference>
<dbReference type="InterPro" id="IPR008969">
    <property type="entry name" value="CarboxyPept-like_regulatory"/>
</dbReference>
<keyword evidence="15" id="KW-1185">Reference proteome</keyword>
<comment type="similarity">
    <text evidence="11">Belongs to the TonB-dependent receptor family.</text>
</comment>
<sequence>MRKLMNEFLLVFLIVLCFHGANAQNKTISGVVSDEKGRPVLGATVKVKGGTSGSITDENGMFRLSVKPGDTVVFTSVGYKSTEAAAADNLQVQMQTLTQELTEVVVTSLGVKKQKRSLGYAVGGLKNEDINKDKVVNLGSALSGRVAGVNVTTPATGVGGSTRVVIRGNTSASGNNQPLYVIDGIPVDNSGFKSPGSSTDMGDGMSSLNPDDIATMSVMKGSSASALYGYRGSNGVILITTKKGTASKGLGVEFSSGVSLDMVQNDLEWQYQYGQGSRGQKFTDLATLRGDYVLAWGPKFDGLPTLSIDGEMHDYVARPNQIQKFYQTGFTNSNTIAFSGGSEKANFRFSIGNVYNDGITPENTYKRNNYALSLSAKPNDKISIEASGQYIREDGNNRPLIGGGFGNVNKAMNFLSNSIDILWMSDPVVDENGNEYPYTQGWGGINNPYFVTQYFKNFDSKNRFILSAATTYNISEDFYAKVKIGEDYTGFDATRIEPTGAVDGPNGRFDNLINTRSEYNLEGILGYKKTFGDFDVNAFVGANRQHNYYKETSSGGSNFIIPYQYFYANTKDNQKTTIFESNTEVNSVYFSGDVGYKNFLFLSLTGRNDWFSTLSTSNNHIFYPSVSSSFVVSEVVKLPEFWSYSKLRAAIGNVGGAAPEPYALSLTYRPIGDGFNGLPITEVEQGTIPNPALKPYNVQTIEFGTENTFFNNRLNLDFTWYSKTTTNDIANASLSTTSGYANTKINVGEISNKGIELQIGGIPIKKENFKWDVNYNLSYNISKVVKVSDELNSQILTNLGGVGGIYLEEGQPFGIIKAYEPLKDAKGNLVLTNDGYMQKGELVHAGDGVAPYRMGLTNDFTYKNWRLSTLIDAQLGGDIFSDTNFLSVRYGLQAMTLQGREGGINVSGVDNAGNPINKNISAFDYWRSSFKDANSNVFVYSSDFVKLRSVSLEYKFDKEKLSKFGIEGLSLALVAHNLWVIYKDTPNIDPESNSNSGNAQGYEQSTLPRTKSVGINLNIKF</sequence>
<dbReference type="KEGG" id="fgl:EM308_12635"/>
<keyword evidence="6 12" id="KW-0732">Signal</keyword>
<keyword evidence="4" id="KW-0410">Iron transport</keyword>
<evidence type="ECO:0000256" key="5">
    <source>
        <dbReference type="ARBA" id="ARBA00022692"/>
    </source>
</evidence>
<evidence type="ECO:0000256" key="11">
    <source>
        <dbReference type="PROSITE-ProRule" id="PRU01360"/>
    </source>
</evidence>
<evidence type="ECO:0000256" key="6">
    <source>
        <dbReference type="ARBA" id="ARBA00022729"/>
    </source>
</evidence>
<dbReference type="Pfam" id="PF13715">
    <property type="entry name" value="CarbopepD_reg_2"/>
    <property type="match status" value="1"/>
</dbReference>